<dbReference type="EMBL" id="CM023485">
    <property type="protein sequence ID" value="KAH6931551.1"/>
    <property type="molecule type" value="Genomic_DNA"/>
</dbReference>
<comment type="caution">
    <text evidence="1">The sequence shown here is derived from an EMBL/GenBank/DDBJ whole genome shotgun (WGS) entry which is preliminary data.</text>
</comment>
<accession>A0ACB7SC89</accession>
<organism evidence="1 2">
    <name type="scientific">Hyalomma asiaticum</name>
    <name type="common">Tick</name>
    <dbReference type="NCBI Taxonomy" id="266040"/>
    <lineage>
        <taxon>Eukaryota</taxon>
        <taxon>Metazoa</taxon>
        <taxon>Ecdysozoa</taxon>
        <taxon>Arthropoda</taxon>
        <taxon>Chelicerata</taxon>
        <taxon>Arachnida</taxon>
        <taxon>Acari</taxon>
        <taxon>Parasitiformes</taxon>
        <taxon>Ixodida</taxon>
        <taxon>Ixodoidea</taxon>
        <taxon>Ixodidae</taxon>
        <taxon>Hyalomminae</taxon>
        <taxon>Hyalomma</taxon>
    </lineage>
</organism>
<evidence type="ECO:0000313" key="2">
    <source>
        <dbReference type="Proteomes" id="UP000821845"/>
    </source>
</evidence>
<gene>
    <name evidence="1" type="ORF">HPB50_025236</name>
</gene>
<dbReference type="Proteomes" id="UP000821845">
    <property type="component" value="Chromosome 5"/>
</dbReference>
<name>A0ACB7SC89_HYAAI</name>
<keyword evidence="2" id="KW-1185">Reference proteome</keyword>
<evidence type="ECO:0000313" key="1">
    <source>
        <dbReference type="EMBL" id="KAH6931551.1"/>
    </source>
</evidence>
<protein>
    <submittedName>
        <fullName evidence="1">Uncharacterized protein</fullName>
    </submittedName>
</protein>
<proteinExistence type="predicted"/>
<reference evidence="1" key="1">
    <citation type="submission" date="2020-05" db="EMBL/GenBank/DDBJ databases">
        <title>Large-scale comparative analyses of tick genomes elucidate their genetic diversity and vector capacities.</title>
        <authorList>
            <person name="Jia N."/>
            <person name="Wang J."/>
            <person name="Shi W."/>
            <person name="Du L."/>
            <person name="Sun Y."/>
            <person name="Zhan W."/>
            <person name="Jiang J."/>
            <person name="Wang Q."/>
            <person name="Zhang B."/>
            <person name="Ji P."/>
            <person name="Sakyi L.B."/>
            <person name="Cui X."/>
            <person name="Yuan T."/>
            <person name="Jiang B."/>
            <person name="Yang W."/>
            <person name="Lam T.T.-Y."/>
            <person name="Chang Q."/>
            <person name="Ding S."/>
            <person name="Wang X."/>
            <person name="Zhu J."/>
            <person name="Ruan X."/>
            <person name="Zhao L."/>
            <person name="Wei J."/>
            <person name="Que T."/>
            <person name="Du C."/>
            <person name="Cheng J."/>
            <person name="Dai P."/>
            <person name="Han X."/>
            <person name="Huang E."/>
            <person name="Gao Y."/>
            <person name="Liu J."/>
            <person name="Shao H."/>
            <person name="Ye R."/>
            <person name="Li L."/>
            <person name="Wei W."/>
            <person name="Wang X."/>
            <person name="Wang C."/>
            <person name="Yang T."/>
            <person name="Huo Q."/>
            <person name="Li W."/>
            <person name="Guo W."/>
            <person name="Chen H."/>
            <person name="Zhou L."/>
            <person name="Ni X."/>
            <person name="Tian J."/>
            <person name="Zhou Y."/>
            <person name="Sheng Y."/>
            <person name="Liu T."/>
            <person name="Pan Y."/>
            <person name="Xia L."/>
            <person name="Li J."/>
            <person name="Zhao F."/>
            <person name="Cao W."/>
        </authorList>
    </citation>
    <scope>NUCLEOTIDE SEQUENCE</scope>
    <source>
        <strain evidence="1">Hyas-2018</strain>
    </source>
</reference>
<sequence>MTKTCSRPEWNGTPTNDREDTSAHSPLKHCTSLDVVRAVDAMTKRSFLSCRESKVARRVPEEKWQQQTPRYATPLRGLASRVSAAAMGEEGVTKRRRGGCNNAKELCGGSKEMMEMRDGGATASPSDRLVGTTRYDALRSESEGACCDKGRAIQQLSFQEEREAGPSTRDTARPQSAYVRRPRTESNYVMVRPFPAGVSNDPQNGRLQLRLEMAKSN</sequence>